<sequence length="146" mass="16596">MLDLSVSQKDYIEAIYVLYKQLGSVRSIDIVNHLHHTRASISIAIQALVEKGYVEKINNRIILTEKGNLAAEEIIKRHCVLAHALQSMGIDSETAIRDAKQMERTLSDQVINRTAEVINCKKLRTQDNICEKELTFINKVYGTENE</sequence>
<dbReference type="InterPro" id="IPR036388">
    <property type="entry name" value="WH-like_DNA-bd_sf"/>
</dbReference>
<dbReference type="PANTHER" id="PTHR33238">
    <property type="entry name" value="IRON (METAL) DEPENDENT REPRESSOR, DTXR FAMILY"/>
    <property type="match status" value="1"/>
</dbReference>
<protein>
    <submittedName>
        <fullName evidence="2">Mn-dependent DtxR family transcriptional regulator</fullName>
    </submittedName>
</protein>
<dbReference type="InterPro" id="IPR050536">
    <property type="entry name" value="DtxR_MntR_Metal-Reg"/>
</dbReference>
<evidence type="ECO:0000313" key="2">
    <source>
        <dbReference type="EMBL" id="MDQ0360275.1"/>
    </source>
</evidence>
<name>A0ABU0E151_9FIRM</name>
<dbReference type="Pfam" id="PF02742">
    <property type="entry name" value="Fe_dep_repr_C"/>
    <property type="match status" value="1"/>
</dbReference>
<comment type="caution">
    <text evidence="2">The sequence shown here is derived from an EMBL/GenBank/DDBJ whole genome shotgun (WGS) entry which is preliminary data.</text>
</comment>
<evidence type="ECO:0000259" key="1">
    <source>
        <dbReference type="Pfam" id="PF02742"/>
    </source>
</evidence>
<dbReference type="EMBL" id="JAUSUR010000001">
    <property type="protein sequence ID" value="MDQ0360275.1"/>
    <property type="molecule type" value="Genomic_DNA"/>
</dbReference>
<dbReference type="Gene3D" id="1.10.60.10">
    <property type="entry name" value="Iron dependent repressor, metal binding and dimerisation domain"/>
    <property type="match status" value="1"/>
</dbReference>
<dbReference type="InterPro" id="IPR036421">
    <property type="entry name" value="Fe_dep_repressor_sf"/>
</dbReference>
<dbReference type="PANTHER" id="PTHR33238:SF7">
    <property type="entry name" value="IRON-DEPENDENT TRANSCRIPTIONAL REGULATOR"/>
    <property type="match status" value="1"/>
</dbReference>
<keyword evidence="3" id="KW-1185">Reference proteome</keyword>
<accession>A0ABU0E151</accession>
<reference evidence="2 3" key="1">
    <citation type="submission" date="2023-07" db="EMBL/GenBank/DDBJ databases">
        <title>Genomic Encyclopedia of Type Strains, Phase IV (KMG-IV): sequencing the most valuable type-strain genomes for metagenomic binning, comparative biology and taxonomic classification.</title>
        <authorList>
            <person name="Goeker M."/>
        </authorList>
    </citation>
    <scope>NUCLEOTIDE SEQUENCE [LARGE SCALE GENOMIC DNA]</scope>
    <source>
        <strain evidence="2 3">DSM 16784</strain>
    </source>
</reference>
<feature type="domain" description="Iron dependent repressor metal binding and dimerisation" evidence="1">
    <location>
        <begin position="64"/>
        <end position="118"/>
    </location>
</feature>
<gene>
    <name evidence="2" type="ORF">J2S15_001006</name>
</gene>
<dbReference type="InterPro" id="IPR022689">
    <property type="entry name" value="Iron_dep_repressor"/>
</dbReference>
<dbReference type="InterPro" id="IPR001367">
    <property type="entry name" value="Fe_dep_repressor"/>
</dbReference>
<dbReference type="InterPro" id="IPR036390">
    <property type="entry name" value="WH_DNA-bd_sf"/>
</dbReference>
<proteinExistence type="predicted"/>
<dbReference type="Gene3D" id="1.10.10.10">
    <property type="entry name" value="Winged helix-like DNA-binding domain superfamily/Winged helix DNA-binding domain"/>
    <property type="match status" value="1"/>
</dbReference>
<dbReference type="SUPFAM" id="SSF47979">
    <property type="entry name" value="Iron-dependent repressor protein, dimerization domain"/>
    <property type="match status" value="1"/>
</dbReference>
<organism evidence="2 3">
    <name type="scientific">Breznakia pachnodae</name>
    <dbReference type="NCBI Taxonomy" id="265178"/>
    <lineage>
        <taxon>Bacteria</taxon>
        <taxon>Bacillati</taxon>
        <taxon>Bacillota</taxon>
        <taxon>Erysipelotrichia</taxon>
        <taxon>Erysipelotrichales</taxon>
        <taxon>Erysipelotrichaceae</taxon>
        <taxon>Breznakia</taxon>
    </lineage>
</organism>
<evidence type="ECO:0000313" key="3">
    <source>
        <dbReference type="Proteomes" id="UP001230220"/>
    </source>
</evidence>
<dbReference type="SUPFAM" id="SSF46785">
    <property type="entry name" value="Winged helix' DNA-binding domain"/>
    <property type="match status" value="1"/>
</dbReference>
<dbReference type="Proteomes" id="UP001230220">
    <property type="component" value="Unassembled WGS sequence"/>
</dbReference>
<dbReference type="SMART" id="SM00529">
    <property type="entry name" value="HTH_DTXR"/>
    <property type="match status" value="1"/>
</dbReference>
<dbReference type="RefSeq" id="WP_307406041.1">
    <property type="nucleotide sequence ID" value="NZ_JAUSUR010000001.1"/>
</dbReference>